<accession>A0A835AQL3</accession>
<dbReference type="PANTHER" id="PTHR33115:SF43">
    <property type="entry name" value="BLE2 PROTEIN"/>
    <property type="match status" value="1"/>
</dbReference>
<name>A0A835AQL3_9POAL</name>
<dbReference type="EMBL" id="JACEFO010002268">
    <property type="protein sequence ID" value="KAF8669909.1"/>
    <property type="molecule type" value="Genomic_DNA"/>
</dbReference>
<comment type="caution">
    <text evidence="2">The sequence shown here is derived from an EMBL/GenBank/DDBJ whole genome shotgun (WGS) entry which is preliminary data.</text>
</comment>
<sequence length="256" mass="28138">MSCSLALFSVIPRRSLARRSGFGGDWEARAVDLYYERAYTRRIEIGVFAEDTISLASFVVDSLNSASSISRELQLSASNEELISVITRSEKAVPTLISMLDWTFKPDKDIRLFAAKATADLASYLRIAGNVGAVRLVSSLLDAENDQPPCENDEGNNDDASLGPPKPADGNSEIGGCTGNEQGRNCYQRWCSWISKRWQFSRDGRGSGSWRRCALDLDDPRGANLVRSYSTTANATEVGRRLALGVVGDPDDEDWR</sequence>
<dbReference type="Proteomes" id="UP000636709">
    <property type="component" value="Unassembled WGS sequence"/>
</dbReference>
<proteinExistence type="predicted"/>
<keyword evidence="3" id="KW-1185">Reference proteome</keyword>
<evidence type="ECO:0000256" key="1">
    <source>
        <dbReference type="SAM" id="MobiDB-lite"/>
    </source>
</evidence>
<dbReference type="PANTHER" id="PTHR33115">
    <property type="entry name" value="ARM REPEAT SUPERFAMILY PROTEIN"/>
    <property type="match status" value="1"/>
</dbReference>
<evidence type="ECO:0000313" key="2">
    <source>
        <dbReference type="EMBL" id="KAF8669909.1"/>
    </source>
</evidence>
<evidence type="ECO:0000313" key="3">
    <source>
        <dbReference type="Proteomes" id="UP000636709"/>
    </source>
</evidence>
<dbReference type="AlphaFoldDB" id="A0A835AQL3"/>
<reference evidence="2" key="1">
    <citation type="submission" date="2020-07" db="EMBL/GenBank/DDBJ databases">
        <title>Genome sequence and genetic diversity analysis of an under-domesticated orphan crop, white fonio (Digitaria exilis).</title>
        <authorList>
            <person name="Bennetzen J.L."/>
            <person name="Chen S."/>
            <person name="Ma X."/>
            <person name="Wang X."/>
            <person name="Yssel A.E.J."/>
            <person name="Chaluvadi S.R."/>
            <person name="Johnson M."/>
            <person name="Gangashetty P."/>
            <person name="Hamidou F."/>
            <person name="Sanogo M.D."/>
            <person name="Zwaenepoel A."/>
            <person name="Wallace J."/>
            <person name="Van De Peer Y."/>
            <person name="Van Deynze A."/>
        </authorList>
    </citation>
    <scope>NUCLEOTIDE SEQUENCE</scope>
    <source>
        <tissue evidence="2">Leaves</tissue>
    </source>
</reference>
<organism evidence="2 3">
    <name type="scientific">Digitaria exilis</name>
    <dbReference type="NCBI Taxonomy" id="1010633"/>
    <lineage>
        <taxon>Eukaryota</taxon>
        <taxon>Viridiplantae</taxon>
        <taxon>Streptophyta</taxon>
        <taxon>Embryophyta</taxon>
        <taxon>Tracheophyta</taxon>
        <taxon>Spermatophyta</taxon>
        <taxon>Magnoliopsida</taxon>
        <taxon>Liliopsida</taxon>
        <taxon>Poales</taxon>
        <taxon>Poaceae</taxon>
        <taxon>PACMAD clade</taxon>
        <taxon>Panicoideae</taxon>
        <taxon>Panicodae</taxon>
        <taxon>Paniceae</taxon>
        <taxon>Anthephorinae</taxon>
        <taxon>Digitaria</taxon>
    </lineage>
</organism>
<protein>
    <submittedName>
        <fullName evidence="2">Uncharacterized protein</fullName>
    </submittedName>
</protein>
<gene>
    <name evidence="2" type="ORF">HU200_051090</name>
</gene>
<feature type="region of interest" description="Disordered" evidence="1">
    <location>
        <begin position="144"/>
        <end position="172"/>
    </location>
</feature>